<evidence type="ECO:0000313" key="4">
    <source>
        <dbReference type="Proteomes" id="UP001589627"/>
    </source>
</evidence>
<dbReference type="InterPro" id="IPR014710">
    <property type="entry name" value="RmlC-like_jellyroll"/>
</dbReference>
<dbReference type="SUPFAM" id="SSF47413">
    <property type="entry name" value="lambda repressor-like DNA-binding domains"/>
    <property type="match status" value="1"/>
</dbReference>
<gene>
    <name evidence="3" type="ORF">ACFFNX_23200</name>
</gene>
<dbReference type="InterPro" id="IPR013096">
    <property type="entry name" value="Cupin_2"/>
</dbReference>
<evidence type="ECO:0000256" key="1">
    <source>
        <dbReference type="ARBA" id="ARBA00023125"/>
    </source>
</evidence>
<comment type="caution">
    <text evidence="3">The sequence shown here is derived from an EMBL/GenBank/DDBJ whole genome shotgun (WGS) entry which is preliminary data.</text>
</comment>
<evidence type="ECO:0000259" key="2">
    <source>
        <dbReference type="PROSITE" id="PS50943"/>
    </source>
</evidence>
<feature type="domain" description="HTH cro/C1-type" evidence="2">
    <location>
        <begin position="6"/>
        <end position="60"/>
    </location>
</feature>
<dbReference type="PROSITE" id="PS50943">
    <property type="entry name" value="HTH_CROC1"/>
    <property type="match status" value="1"/>
</dbReference>
<proteinExistence type="predicted"/>
<dbReference type="InterPro" id="IPR011051">
    <property type="entry name" value="RmlC_Cupin_sf"/>
</dbReference>
<keyword evidence="4" id="KW-1185">Reference proteome</keyword>
<dbReference type="Pfam" id="PF07883">
    <property type="entry name" value="Cupin_2"/>
    <property type="match status" value="1"/>
</dbReference>
<dbReference type="Gene3D" id="1.10.260.40">
    <property type="entry name" value="lambda repressor-like DNA-binding domains"/>
    <property type="match status" value="1"/>
</dbReference>
<dbReference type="InterPro" id="IPR001387">
    <property type="entry name" value="Cro/C1-type_HTH"/>
</dbReference>
<reference evidence="3 4" key="1">
    <citation type="submission" date="2024-09" db="EMBL/GenBank/DDBJ databases">
        <authorList>
            <person name="Sun Q."/>
            <person name="Mori K."/>
        </authorList>
    </citation>
    <scope>NUCLEOTIDE SEQUENCE [LARGE SCALE GENOMIC DNA]</scope>
    <source>
        <strain evidence="3 4">TBRC 0563</strain>
    </source>
</reference>
<protein>
    <submittedName>
        <fullName evidence="3">Helix-turn-helix domain-containing protein</fullName>
    </submittedName>
</protein>
<dbReference type="Proteomes" id="UP001589627">
    <property type="component" value="Unassembled WGS sequence"/>
</dbReference>
<dbReference type="CDD" id="cd02209">
    <property type="entry name" value="cupin_XRE_C"/>
    <property type="match status" value="1"/>
</dbReference>
<keyword evidence="1" id="KW-0238">DNA-binding</keyword>
<sequence length="178" mass="19737">MIGVRIRELRQARNMTVRQLAEAAEISTGMISQVERDLTDPSLETLRRLARALSVPLFDLFSQEEGQAVAVVRRDRRSLVRSPNGGIVYSRLSPGHGRLEMLEGTLEPGGASSATPWSHPSEECVLVTEGRLVIELAGERHELESGDACYLDSRRPHRYLNESDGPVKFLVSVTPPSY</sequence>
<name>A0ABV5YJ86_9ACTN</name>
<dbReference type="Pfam" id="PF01381">
    <property type="entry name" value="HTH_3"/>
    <property type="match status" value="1"/>
</dbReference>
<dbReference type="PANTHER" id="PTHR46797:SF1">
    <property type="entry name" value="METHYLPHOSPHONATE SYNTHASE"/>
    <property type="match status" value="1"/>
</dbReference>
<dbReference type="InterPro" id="IPR050807">
    <property type="entry name" value="TransReg_Diox_bact_type"/>
</dbReference>
<dbReference type="EMBL" id="JBHLZP010000177">
    <property type="protein sequence ID" value="MFB9835093.1"/>
    <property type="molecule type" value="Genomic_DNA"/>
</dbReference>
<dbReference type="Gene3D" id="2.60.120.10">
    <property type="entry name" value="Jelly Rolls"/>
    <property type="match status" value="1"/>
</dbReference>
<evidence type="ECO:0000313" key="3">
    <source>
        <dbReference type="EMBL" id="MFB9835093.1"/>
    </source>
</evidence>
<dbReference type="RefSeq" id="WP_378205925.1">
    <property type="nucleotide sequence ID" value="NZ_JBHLZP010000177.1"/>
</dbReference>
<accession>A0ABV5YJ86</accession>
<dbReference type="SUPFAM" id="SSF51182">
    <property type="entry name" value="RmlC-like cupins"/>
    <property type="match status" value="1"/>
</dbReference>
<dbReference type="InterPro" id="IPR010982">
    <property type="entry name" value="Lambda_DNA-bd_dom_sf"/>
</dbReference>
<organism evidence="3 4">
    <name type="scientific">Actinoallomurus acaciae</name>
    <dbReference type="NCBI Taxonomy" id="502577"/>
    <lineage>
        <taxon>Bacteria</taxon>
        <taxon>Bacillati</taxon>
        <taxon>Actinomycetota</taxon>
        <taxon>Actinomycetes</taxon>
        <taxon>Streptosporangiales</taxon>
        <taxon>Thermomonosporaceae</taxon>
        <taxon>Actinoallomurus</taxon>
    </lineage>
</organism>
<dbReference type="PANTHER" id="PTHR46797">
    <property type="entry name" value="HTH-TYPE TRANSCRIPTIONAL REGULATOR"/>
    <property type="match status" value="1"/>
</dbReference>
<dbReference type="SMART" id="SM00530">
    <property type="entry name" value="HTH_XRE"/>
    <property type="match status" value="1"/>
</dbReference>
<dbReference type="CDD" id="cd00093">
    <property type="entry name" value="HTH_XRE"/>
    <property type="match status" value="1"/>
</dbReference>